<feature type="region of interest" description="Disordered" evidence="3">
    <location>
        <begin position="857"/>
        <end position="939"/>
    </location>
</feature>
<accession>A0A9P6G1F5</accession>
<dbReference type="InterPro" id="IPR036427">
    <property type="entry name" value="Bromodomain-like_sf"/>
</dbReference>
<dbReference type="EMBL" id="JAABOA010000124">
    <property type="protein sequence ID" value="KAF9585768.1"/>
    <property type="molecule type" value="Genomic_DNA"/>
</dbReference>
<evidence type="ECO:0000313" key="5">
    <source>
        <dbReference type="EMBL" id="KAF9585768.1"/>
    </source>
</evidence>
<feature type="compositionally biased region" description="Polar residues" evidence="3">
    <location>
        <begin position="857"/>
        <end position="873"/>
    </location>
</feature>
<evidence type="ECO:0000313" key="6">
    <source>
        <dbReference type="Proteomes" id="UP000780801"/>
    </source>
</evidence>
<feature type="compositionally biased region" description="Basic residues" evidence="3">
    <location>
        <begin position="56"/>
        <end position="65"/>
    </location>
</feature>
<dbReference type="PRINTS" id="PR00503">
    <property type="entry name" value="BROMODOMAIN"/>
</dbReference>
<gene>
    <name evidence="5" type="primary">PRP46_1</name>
    <name evidence="5" type="ORF">BGW38_000816</name>
</gene>
<dbReference type="Pfam" id="PF00439">
    <property type="entry name" value="Bromodomain"/>
    <property type="match status" value="1"/>
</dbReference>
<keyword evidence="1 2" id="KW-0103">Bromodomain</keyword>
<dbReference type="Proteomes" id="UP000780801">
    <property type="component" value="Unassembled WGS sequence"/>
</dbReference>
<dbReference type="InterPro" id="IPR051831">
    <property type="entry name" value="Bromodomain_contain_prot"/>
</dbReference>
<reference evidence="5" key="1">
    <citation type="journal article" date="2020" name="Fungal Divers.">
        <title>Resolving the Mortierellaceae phylogeny through synthesis of multi-gene phylogenetics and phylogenomics.</title>
        <authorList>
            <person name="Vandepol N."/>
            <person name="Liber J."/>
            <person name="Desiro A."/>
            <person name="Na H."/>
            <person name="Kennedy M."/>
            <person name="Barry K."/>
            <person name="Grigoriev I.V."/>
            <person name="Miller A.N."/>
            <person name="O'Donnell K."/>
            <person name="Stajich J.E."/>
            <person name="Bonito G."/>
        </authorList>
    </citation>
    <scope>NUCLEOTIDE SEQUENCE</scope>
    <source>
        <strain evidence="5">KOD1015</strain>
    </source>
</reference>
<feature type="compositionally biased region" description="Low complexity" evidence="3">
    <location>
        <begin position="1109"/>
        <end position="1130"/>
    </location>
</feature>
<sequence>MGTRTPSKSMDSSLPHYTQSPSPTSSSSSPLSPVTKRRSSASKYSHDIDLQSPANSKRRRKKSKKDRYEYNVDQDLDDEVDHGESGSPPPPTPPRKLPTIKISLKLPTKPSIISTPEASSGKKYATGRKRRSSEKLDIESGDEDAPDSNNEQDSDVTSPTASSHKRKRRKHKHKHKRKSSRHELQESGHQDEDEENVGRYPGDSDQEEAQETSKLTLRLGKTSRPQKVKTTLADYSSKNHQRALDEENDDRQSVTPRQSTSRSRSRSLSYSVNGDSPLAIKQEEMVSEVLSEAQPRPTHGQKKPFSSLSHEQRPMSQESEVVTEAEDDLEDNEDQDDPLAGDLDEPDDEDDEADEDDDDEDEDDDDDDDDDSDEQDSRQQSEMDADERSEDENSMSSSQWPNVASKSPKAGQVGSKTLPGARAPTNSLSGKTKKPKQARDTSTREGSVPSASTPPSLPVKGAKKHKVSRRTVTPKPSTPTVPKKKELSIVCHKLLDGFIKRDAYVLFTHPVDPELVPDYSSVIKNPMDFSTMRSKIGKNFYPTADEFLADFKLVCDNARTYNAKETLYWRQADKLWEWGSKAIDRERKNIIDKDEELLRSVKEEETLDVVGMGDHHQQQSPSAPIPSYRMPMVSIETAVDSPMSIAESRSHTPQQYRKSKKIKYKRDGTIAFSYTTDGSIDPASHPDPWSLVPKTGDFGSAPLLCPLLEANPVYNGQYLDDYPYWNVPMSNFRPANHQDYGPYAILEKPKDIFNNSGVQNIPAYTGMVFGDEKGEAYVRSLVMFLDGIVTEEELASMPKEDTTGLMEVRDHIHKKVETLTRGASTIVDKVASVIREEKTGKPSGVDTRVSLSLWCQDSNTSPTVDSSKPTTTPDKGASDKAIVSAEASAKDQEEETKAETETAKDVEMEDVDTEQDETKEPIKDEKGVDENPLLSTEDTPKAPEEMVDIRRVLQDIRAWPAAQRARNDYQLWRQQKIELTSLLPAKAVIGGAVADEAKVLWGETWKSDDSEESKKWVKEYLDQNTKDIKEALRLSATTTTANSTAVPGSLSVQNTPTLTPLAASGEGDKAPFDSLVKDIRTRLIEMAKYVPLSQVDPNKLPPPVVPKETTPAPASTNASSPAPVSTPASTGVSSAASTPGPVVTPVAAGSEAVAPATIPSTPTTTAAVALSGSTTPATPATQASATPVDVSSLSTESGSVSGTSTPVTASVVTASAVSSVPPTGSSQDSGASA</sequence>
<dbReference type="PANTHER" id="PTHR22881:SF27">
    <property type="entry name" value="BROMODOMAIN CONTAINING 7_9"/>
    <property type="match status" value="1"/>
</dbReference>
<keyword evidence="6" id="KW-1185">Reference proteome</keyword>
<dbReference type="AlphaFoldDB" id="A0A9P6G1F5"/>
<feature type="compositionally biased region" description="Acidic residues" evidence="3">
    <location>
        <begin position="321"/>
        <end position="374"/>
    </location>
</feature>
<dbReference type="PROSITE" id="PS50014">
    <property type="entry name" value="BROMODOMAIN_2"/>
    <property type="match status" value="1"/>
</dbReference>
<dbReference type="Gene3D" id="1.20.920.10">
    <property type="entry name" value="Bromodomain-like"/>
    <property type="match status" value="1"/>
</dbReference>
<feature type="domain" description="Bromo" evidence="4">
    <location>
        <begin position="507"/>
        <end position="569"/>
    </location>
</feature>
<evidence type="ECO:0000256" key="2">
    <source>
        <dbReference type="PROSITE-ProRule" id="PRU00035"/>
    </source>
</evidence>
<dbReference type="SMART" id="SM00297">
    <property type="entry name" value="BROMO"/>
    <property type="match status" value="1"/>
</dbReference>
<dbReference type="CDD" id="cd04369">
    <property type="entry name" value="Bromodomain"/>
    <property type="match status" value="1"/>
</dbReference>
<comment type="caution">
    <text evidence="5">The sequence shown here is derived from an EMBL/GenBank/DDBJ whole genome shotgun (WGS) entry which is preliminary data.</text>
</comment>
<feature type="compositionally biased region" description="Polar residues" evidence="3">
    <location>
        <begin position="1"/>
        <end position="19"/>
    </location>
</feature>
<name>A0A9P6G1F5_9FUNG</name>
<dbReference type="GO" id="GO:0006325">
    <property type="term" value="P:chromatin organization"/>
    <property type="evidence" value="ECO:0007669"/>
    <property type="project" value="UniProtKB-ARBA"/>
</dbReference>
<feature type="compositionally biased region" description="Low complexity" evidence="3">
    <location>
        <begin position="20"/>
        <end position="33"/>
    </location>
</feature>
<dbReference type="InterPro" id="IPR001487">
    <property type="entry name" value="Bromodomain"/>
</dbReference>
<evidence type="ECO:0000256" key="3">
    <source>
        <dbReference type="SAM" id="MobiDB-lite"/>
    </source>
</evidence>
<feature type="compositionally biased region" description="Acidic residues" evidence="3">
    <location>
        <begin position="72"/>
        <end position="81"/>
    </location>
</feature>
<organism evidence="5 6">
    <name type="scientific">Lunasporangiospora selenospora</name>
    <dbReference type="NCBI Taxonomy" id="979761"/>
    <lineage>
        <taxon>Eukaryota</taxon>
        <taxon>Fungi</taxon>
        <taxon>Fungi incertae sedis</taxon>
        <taxon>Mucoromycota</taxon>
        <taxon>Mortierellomycotina</taxon>
        <taxon>Mortierellomycetes</taxon>
        <taxon>Mortierellales</taxon>
        <taxon>Mortierellaceae</taxon>
        <taxon>Lunasporangiospora</taxon>
    </lineage>
</organism>
<feature type="compositionally biased region" description="Basic residues" evidence="3">
    <location>
        <begin position="163"/>
        <end position="180"/>
    </location>
</feature>
<feature type="region of interest" description="Disordered" evidence="3">
    <location>
        <begin position="1042"/>
        <end position="1071"/>
    </location>
</feature>
<protein>
    <submittedName>
        <fullName evidence="5">Pre-mRNA-splicing factor prp46</fullName>
    </submittedName>
</protein>
<dbReference type="SUPFAM" id="SSF47370">
    <property type="entry name" value="Bromodomain"/>
    <property type="match status" value="1"/>
</dbReference>
<feature type="compositionally biased region" description="Basic and acidic residues" evidence="3">
    <location>
        <begin position="916"/>
        <end position="929"/>
    </location>
</feature>
<feature type="region of interest" description="Disordered" evidence="3">
    <location>
        <begin position="1167"/>
        <end position="1206"/>
    </location>
</feature>
<feature type="compositionally biased region" description="Polar residues" evidence="3">
    <location>
        <begin position="304"/>
        <end position="320"/>
    </location>
</feature>
<feature type="compositionally biased region" description="Acidic residues" evidence="3">
    <location>
        <begin position="383"/>
        <end position="393"/>
    </location>
</feature>
<dbReference type="PANTHER" id="PTHR22881">
    <property type="entry name" value="BROMODOMAIN CONTAINING PROTEIN"/>
    <property type="match status" value="1"/>
</dbReference>
<evidence type="ECO:0000259" key="4">
    <source>
        <dbReference type="PROSITE" id="PS50014"/>
    </source>
</evidence>
<feature type="compositionally biased region" description="Acidic residues" evidence="3">
    <location>
        <begin position="139"/>
        <end position="154"/>
    </location>
</feature>
<feature type="compositionally biased region" description="Low complexity" evidence="3">
    <location>
        <begin position="470"/>
        <end position="481"/>
    </location>
</feature>
<feature type="compositionally biased region" description="Basic and acidic residues" evidence="3">
    <location>
        <begin position="181"/>
        <end position="190"/>
    </location>
</feature>
<feature type="compositionally biased region" description="Polar residues" evidence="3">
    <location>
        <begin position="394"/>
        <end position="405"/>
    </location>
</feature>
<feature type="compositionally biased region" description="Low complexity" evidence="3">
    <location>
        <begin position="253"/>
        <end position="272"/>
    </location>
</feature>
<feature type="region of interest" description="Disordered" evidence="3">
    <location>
        <begin position="1"/>
        <end position="484"/>
    </location>
</feature>
<feature type="compositionally biased region" description="Basic and acidic residues" evidence="3">
    <location>
        <begin position="888"/>
        <end position="906"/>
    </location>
</feature>
<feature type="compositionally biased region" description="Pro residues" evidence="3">
    <location>
        <begin position="87"/>
        <end position="96"/>
    </location>
</feature>
<evidence type="ECO:0000256" key="1">
    <source>
        <dbReference type="ARBA" id="ARBA00023117"/>
    </source>
</evidence>
<proteinExistence type="predicted"/>
<dbReference type="OrthoDB" id="21449at2759"/>
<feature type="compositionally biased region" description="Polar residues" evidence="3">
    <location>
        <begin position="223"/>
        <end position="238"/>
    </location>
</feature>
<feature type="region of interest" description="Disordered" evidence="3">
    <location>
        <begin position="1094"/>
        <end position="1140"/>
    </location>
</feature>